<evidence type="ECO:0000259" key="8">
    <source>
        <dbReference type="Pfam" id="PF01288"/>
    </source>
</evidence>
<dbReference type="EC" id="2.7.6.3" evidence="2"/>
<comment type="caution">
    <text evidence="9">The sequence shown here is derived from an EMBL/GenBank/DDBJ whole genome shotgun (WGS) entry which is preliminary data.</text>
</comment>
<evidence type="ECO:0000256" key="2">
    <source>
        <dbReference type="ARBA" id="ARBA00013253"/>
    </source>
</evidence>
<dbReference type="CDD" id="cd00483">
    <property type="entry name" value="HPPK"/>
    <property type="match status" value="1"/>
</dbReference>
<evidence type="ECO:0000256" key="3">
    <source>
        <dbReference type="ARBA" id="ARBA00022679"/>
    </source>
</evidence>
<keyword evidence="6" id="KW-0067">ATP-binding</keyword>
<dbReference type="InterPro" id="IPR000550">
    <property type="entry name" value="Hppk"/>
</dbReference>
<dbReference type="NCBIfam" id="TIGR01498">
    <property type="entry name" value="folK"/>
    <property type="match status" value="1"/>
</dbReference>
<evidence type="ECO:0000256" key="6">
    <source>
        <dbReference type="ARBA" id="ARBA00022840"/>
    </source>
</evidence>
<dbReference type="UniPathway" id="UPA00077">
    <property type="reaction ID" value="UER00155"/>
</dbReference>
<evidence type="ECO:0000256" key="7">
    <source>
        <dbReference type="ARBA" id="ARBA00022909"/>
    </source>
</evidence>
<dbReference type="GO" id="GO:0046656">
    <property type="term" value="P:folic acid biosynthetic process"/>
    <property type="evidence" value="ECO:0007669"/>
    <property type="project" value="UniProtKB-KW"/>
</dbReference>
<dbReference type="GO" id="GO:0046654">
    <property type="term" value="P:tetrahydrofolate biosynthetic process"/>
    <property type="evidence" value="ECO:0007669"/>
    <property type="project" value="UniProtKB-UniPathway"/>
</dbReference>
<dbReference type="SUPFAM" id="SSF55083">
    <property type="entry name" value="6-hydroxymethyl-7,8-dihydropterin pyrophosphokinase, HPPK"/>
    <property type="match status" value="1"/>
</dbReference>
<dbReference type="Proteomes" id="UP000051934">
    <property type="component" value="Unassembled WGS sequence"/>
</dbReference>
<keyword evidence="4" id="KW-0547">Nucleotide-binding</keyword>
<sequence length="166" mass="18407">MTLKTTLALSLGSNIDAQRNICLALDALASQFSALRLSSIYESESIGFAGDNFLNLVVAVETELSLVLVQEFLKQLEESQGRDRTQAKFSSRPIDVDILFYGDDSGAALGIDLPRAEITRNAFVLLPLAELLPKTRHKPTGLTYEALWASYDKDSQKLWPIEFAWP</sequence>
<organism evidence="9 10">
    <name type="scientific">OM182 bacterium BACL3 MAG-120507-bin80</name>
    <dbReference type="NCBI Taxonomy" id="1655577"/>
    <lineage>
        <taxon>Bacteria</taxon>
        <taxon>Pseudomonadati</taxon>
        <taxon>Pseudomonadota</taxon>
        <taxon>Gammaproteobacteria</taxon>
        <taxon>OMG group</taxon>
        <taxon>OM182 clade</taxon>
    </lineage>
</organism>
<evidence type="ECO:0000313" key="10">
    <source>
        <dbReference type="Proteomes" id="UP000051934"/>
    </source>
</evidence>
<evidence type="ECO:0000256" key="4">
    <source>
        <dbReference type="ARBA" id="ARBA00022741"/>
    </source>
</evidence>
<dbReference type="GO" id="GO:0003848">
    <property type="term" value="F:2-amino-4-hydroxy-6-hydroxymethyldihydropteridine diphosphokinase activity"/>
    <property type="evidence" value="ECO:0007669"/>
    <property type="project" value="UniProtKB-EC"/>
</dbReference>
<name>A0A0R2S636_9GAMM</name>
<evidence type="ECO:0000256" key="5">
    <source>
        <dbReference type="ARBA" id="ARBA00022777"/>
    </source>
</evidence>
<dbReference type="PANTHER" id="PTHR43071">
    <property type="entry name" value="2-AMINO-4-HYDROXY-6-HYDROXYMETHYLDIHYDROPTERIDINE PYROPHOSPHOKINASE"/>
    <property type="match status" value="1"/>
</dbReference>
<reference evidence="9 10" key="1">
    <citation type="submission" date="2015-10" db="EMBL/GenBank/DDBJ databases">
        <title>Metagenome-Assembled Genomes uncover a global brackish microbiome.</title>
        <authorList>
            <person name="Hugerth L.W."/>
            <person name="Larsson J."/>
            <person name="Alneberg J."/>
            <person name="Lindh M.V."/>
            <person name="Legrand C."/>
            <person name="Pinhassi J."/>
            <person name="Andersson A.F."/>
        </authorList>
    </citation>
    <scope>NUCLEOTIDE SEQUENCE [LARGE SCALE GENOMIC DNA]</scope>
    <source>
        <strain evidence="9">BACL4 MAG-120507-bin80</strain>
    </source>
</reference>
<accession>A0A0R2S636</accession>
<dbReference type="GO" id="GO:0005524">
    <property type="term" value="F:ATP binding"/>
    <property type="evidence" value="ECO:0007669"/>
    <property type="project" value="UniProtKB-KW"/>
</dbReference>
<protein>
    <recommendedName>
        <fullName evidence="2">2-amino-4-hydroxy-6-hydroxymethyldihydropteridine diphosphokinase</fullName>
        <ecNumber evidence="2">2.7.6.3</ecNumber>
    </recommendedName>
</protein>
<dbReference type="Pfam" id="PF01288">
    <property type="entry name" value="HPPK"/>
    <property type="match status" value="1"/>
</dbReference>
<keyword evidence="3" id="KW-0808">Transferase</keyword>
<comment type="pathway">
    <text evidence="1">Cofactor biosynthesis; tetrahydrofolate biosynthesis; 2-amino-4-hydroxy-6-hydroxymethyl-7,8-dihydropteridine diphosphate from 7,8-dihydroneopterin triphosphate: step 4/4.</text>
</comment>
<feature type="domain" description="7,8-dihydro-6-hydroxymethylpterin-pyrophosphokinase" evidence="8">
    <location>
        <begin position="9"/>
        <end position="133"/>
    </location>
</feature>
<dbReference type="InterPro" id="IPR035907">
    <property type="entry name" value="Hppk_sf"/>
</dbReference>
<dbReference type="Gene3D" id="3.30.70.560">
    <property type="entry name" value="7,8-Dihydro-6-hydroxymethylpterin-pyrophosphokinase HPPK"/>
    <property type="match status" value="1"/>
</dbReference>
<dbReference type="PANTHER" id="PTHR43071:SF2">
    <property type="entry name" value="2-AMINO-4-HYDROXY-6-HYDROXYMETHYLDIHYDROPTERIDINE PYROPHOSPHOKINASE"/>
    <property type="match status" value="1"/>
</dbReference>
<evidence type="ECO:0000313" key="9">
    <source>
        <dbReference type="EMBL" id="KRO70343.1"/>
    </source>
</evidence>
<gene>
    <name evidence="9" type="ORF">ABR69_07945</name>
</gene>
<dbReference type="GO" id="GO:0016301">
    <property type="term" value="F:kinase activity"/>
    <property type="evidence" value="ECO:0007669"/>
    <property type="project" value="UniProtKB-KW"/>
</dbReference>
<evidence type="ECO:0000256" key="1">
    <source>
        <dbReference type="ARBA" id="ARBA00005051"/>
    </source>
</evidence>
<keyword evidence="5 9" id="KW-0418">Kinase</keyword>
<dbReference type="AlphaFoldDB" id="A0A0R2S636"/>
<proteinExistence type="predicted"/>
<dbReference type="EMBL" id="LIBB01000350">
    <property type="protein sequence ID" value="KRO70343.1"/>
    <property type="molecule type" value="Genomic_DNA"/>
</dbReference>
<keyword evidence="7" id="KW-0289">Folate biosynthesis</keyword>